<dbReference type="RefSeq" id="XP_062706583.1">
    <property type="nucleotide sequence ID" value="XM_062850599.1"/>
</dbReference>
<proteinExistence type="predicted"/>
<dbReference type="RefSeq" id="XP_062706584.1">
    <property type="nucleotide sequence ID" value="XM_062850600.1"/>
</dbReference>
<evidence type="ECO:0000259" key="6">
    <source>
        <dbReference type="PROSITE" id="PS01180"/>
    </source>
</evidence>
<dbReference type="RefSeq" id="XP_062706585.1">
    <property type="nucleotide sequence ID" value="XM_062850601.1"/>
</dbReference>
<dbReference type="EnsemblMetazoa" id="AALFPA23_006599.R8622">
    <property type="protein sequence ID" value="AALFPA23_006599.P8622"/>
    <property type="gene ID" value="AALFPA23_006599"/>
</dbReference>
<evidence type="ECO:0000256" key="3">
    <source>
        <dbReference type="PROSITE-ProRule" id="PRU00302"/>
    </source>
</evidence>
<evidence type="ECO:0000313" key="8">
    <source>
        <dbReference type="EnsemblMetazoa" id="AALFPA23_006599.P8623"/>
    </source>
</evidence>
<comment type="caution">
    <text evidence="3">Lacks conserved residue(s) required for the propagation of feature annotation.</text>
</comment>
<reference evidence="9" key="1">
    <citation type="journal article" date="2015" name="Proc. Natl. Acad. Sci. U.S.A.">
        <title>Genome sequence of the Asian Tiger mosquito, Aedes albopictus, reveals insights into its biology, genetics, and evolution.</title>
        <authorList>
            <person name="Chen X.G."/>
            <person name="Jiang X."/>
            <person name="Gu J."/>
            <person name="Xu M."/>
            <person name="Wu Y."/>
            <person name="Deng Y."/>
            <person name="Zhang C."/>
            <person name="Bonizzoni M."/>
            <person name="Dermauw W."/>
            <person name="Vontas J."/>
            <person name="Armbruster P."/>
            <person name="Huang X."/>
            <person name="Yang Y."/>
            <person name="Zhang H."/>
            <person name="He W."/>
            <person name="Peng H."/>
            <person name="Liu Y."/>
            <person name="Wu K."/>
            <person name="Chen J."/>
            <person name="Lirakis M."/>
            <person name="Topalis P."/>
            <person name="Van Leeuwen T."/>
            <person name="Hall A.B."/>
            <person name="Jiang X."/>
            <person name="Thorpe C."/>
            <person name="Mueller R.L."/>
            <person name="Sun C."/>
            <person name="Waterhouse R.M."/>
            <person name="Yan G."/>
            <person name="Tu Z.J."/>
            <person name="Fang X."/>
            <person name="James A.A."/>
        </authorList>
    </citation>
    <scope>NUCLEOTIDE SEQUENCE [LARGE SCALE GENOMIC DNA]</scope>
    <source>
        <strain evidence="9">Foshan</strain>
    </source>
</reference>
<feature type="compositionally biased region" description="Basic and acidic residues" evidence="4">
    <location>
        <begin position="312"/>
        <end position="325"/>
    </location>
</feature>
<feature type="domain" description="Sushi" evidence="7">
    <location>
        <begin position="959"/>
        <end position="1018"/>
    </location>
</feature>
<keyword evidence="2" id="KW-1015">Disulfide bond</keyword>
<keyword evidence="5" id="KW-0812">Transmembrane</keyword>
<feature type="region of interest" description="Disordered" evidence="4">
    <location>
        <begin position="255"/>
        <end position="289"/>
    </location>
</feature>
<feature type="compositionally biased region" description="Polar residues" evidence="4">
    <location>
        <begin position="255"/>
        <end position="275"/>
    </location>
</feature>
<feature type="compositionally biased region" description="Acidic residues" evidence="4">
    <location>
        <begin position="812"/>
        <end position="831"/>
    </location>
</feature>
<feature type="compositionally biased region" description="Gly residues" evidence="4">
    <location>
        <begin position="475"/>
        <end position="489"/>
    </location>
</feature>
<feature type="region of interest" description="Disordered" evidence="4">
    <location>
        <begin position="312"/>
        <end position="344"/>
    </location>
</feature>
<feature type="domain" description="CUB" evidence="6">
    <location>
        <begin position="844"/>
        <end position="959"/>
    </location>
</feature>
<keyword evidence="1" id="KW-0677">Repeat</keyword>
<dbReference type="SUPFAM" id="SSF57535">
    <property type="entry name" value="Complement control module/SCR domain"/>
    <property type="match status" value="1"/>
</dbReference>
<dbReference type="EnsemblMetazoa" id="AALFPA23_006599.R8620">
    <property type="protein sequence ID" value="AALFPA23_006599.P8620"/>
    <property type="gene ID" value="AALFPA23_006599"/>
</dbReference>
<evidence type="ECO:0000256" key="4">
    <source>
        <dbReference type="SAM" id="MobiDB-lite"/>
    </source>
</evidence>
<dbReference type="EnsemblMetazoa" id="AALFPA23_006599.R8624">
    <property type="protein sequence ID" value="AALFPA23_006599.P8624"/>
    <property type="gene ID" value="AALFPA23_006599"/>
</dbReference>
<keyword evidence="5" id="KW-1133">Transmembrane helix</keyword>
<dbReference type="PROSITE" id="PS50923">
    <property type="entry name" value="SUSHI"/>
    <property type="match status" value="1"/>
</dbReference>
<dbReference type="RefSeq" id="XP_062706582.1">
    <property type="nucleotide sequence ID" value="XM_062850598.1"/>
</dbReference>
<evidence type="ECO:0000256" key="5">
    <source>
        <dbReference type="SAM" id="Phobius"/>
    </source>
</evidence>
<keyword evidence="3" id="KW-0768">Sushi</keyword>
<dbReference type="CDD" id="cd00041">
    <property type="entry name" value="CUB"/>
    <property type="match status" value="1"/>
</dbReference>
<dbReference type="InterPro" id="IPR000859">
    <property type="entry name" value="CUB_dom"/>
</dbReference>
<dbReference type="InterPro" id="IPR000436">
    <property type="entry name" value="Sushi_SCR_CCP_dom"/>
</dbReference>
<keyword evidence="9" id="KW-1185">Reference proteome</keyword>
<accession>A0ABM1Y7V3</accession>
<dbReference type="Pfam" id="PF00431">
    <property type="entry name" value="CUB"/>
    <property type="match status" value="1"/>
</dbReference>
<evidence type="ECO:0000256" key="1">
    <source>
        <dbReference type="ARBA" id="ARBA00022737"/>
    </source>
</evidence>
<evidence type="ECO:0000313" key="9">
    <source>
        <dbReference type="Proteomes" id="UP000069940"/>
    </source>
</evidence>
<protein>
    <recommendedName>
        <fullName evidence="10">CUB domain-containing protein</fullName>
    </recommendedName>
</protein>
<dbReference type="Proteomes" id="UP000069940">
    <property type="component" value="Unassembled WGS sequence"/>
</dbReference>
<evidence type="ECO:0008006" key="10">
    <source>
        <dbReference type="Google" id="ProtNLM"/>
    </source>
</evidence>
<keyword evidence="5" id="KW-0472">Membrane</keyword>
<feature type="region of interest" description="Disordered" evidence="4">
    <location>
        <begin position="797"/>
        <end position="836"/>
    </location>
</feature>
<dbReference type="PANTHER" id="PTHR24251:SF30">
    <property type="entry name" value="MEMBRANE FRIZZLED-RELATED PROTEIN"/>
    <property type="match status" value="1"/>
</dbReference>
<dbReference type="EnsemblMetazoa" id="AALFPA23_006599.R8623">
    <property type="protein sequence ID" value="AALFPA23_006599.P8623"/>
    <property type="gene ID" value="AALFPA23_006599"/>
</dbReference>
<evidence type="ECO:0000259" key="7">
    <source>
        <dbReference type="PROSITE" id="PS50923"/>
    </source>
</evidence>
<dbReference type="PANTHER" id="PTHR24251">
    <property type="entry name" value="OVOCHYMASE-RELATED"/>
    <property type="match status" value="1"/>
</dbReference>
<dbReference type="CDD" id="cd00033">
    <property type="entry name" value="CCP"/>
    <property type="match status" value="1"/>
</dbReference>
<evidence type="ECO:0000256" key="2">
    <source>
        <dbReference type="ARBA" id="ARBA00023157"/>
    </source>
</evidence>
<dbReference type="InterPro" id="IPR035976">
    <property type="entry name" value="Sushi/SCR/CCP_sf"/>
</dbReference>
<dbReference type="GeneID" id="109429299"/>
<feature type="transmembrane region" description="Helical" evidence="5">
    <location>
        <begin position="1055"/>
        <end position="1076"/>
    </location>
</feature>
<organism evidence="8 9">
    <name type="scientific">Aedes albopictus</name>
    <name type="common">Asian tiger mosquito</name>
    <name type="synonym">Stegomyia albopicta</name>
    <dbReference type="NCBI Taxonomy" id="7160"/>
    <lineage>
        <taxon>Eukaryota</taxon>
        <taxon>Metazoa</taxon>
        <taxon>Ecdysozoa</taxon>
        <taxon>Arthropoda</taxon>
        <taxon>Hexapoda</taxon>
        <taxon>Insecta</taxon>
        <taxon>Pterygota</taxon>
        <taxon>Neoptera</taxon>
        <taxon>Endopterygota</taxon>
        <taxon>Diptera</taxon>
        <taxon>Nematocera</taxon>
        <taxon>Culicoidea</taxon>
        <taxon>Culicidae</taxon>
        <taxon>Culicinae</taxon>
        <taxon>Aedini</taxon>
        <taxon>Aedes</taxon>
        <taxon>Stegomyia</taxon>
    </lineage>
</organism>
<feature type="region of interest" description="Disordered" evidence="4">
    <location>
        <begin position="438"/>
        <end position="546"/>
    </location>
</feature>
<dbReference type="Gene3D" id="2.60.120.290">
    <property type="entry name" value="Spermadhesin, CUB domain"/>
    <property type="match status" value="1"/>
</dbReference>
<dbReference type="SMART" id="SM00042">
    <property type="entry name" value="CUB"/>
    <property type="match status" value="1"/>
</dbReference>
<dbReference type="SUPFAM" id="SSF49854">
    <property type="entry name" value="Spermadhesin, CUB domain"/>
    <property type="match status" value="1"/>
</dbReference>
<name>A0ABM1Y7V3_AEDAL</name>
<reference evidence="8" key="2">
    <citation type="submission" date="2025-05" db="UniProtKB">
        <authorList>
            <consortium name="EnsemblMetazoa"/>
        </authorList>
    </citation>
    <scope>IDENTIFICATION</scope>
    <source>
        <strain evidence="8">Foshan</strain>
    </source>
</reference>
<dbReference type="PROSITE" id="PS01180">
    <property type="entry name" value="CUB"/>
    <property type="match status" value="1"/>
</dbReference>
<feature type="region of interest" description="Disordered" evidence="4">
    <location>
        <begin position="149"/>
        <end position="177"/>
    </location>
</feature>
<feature type="compositionally biased region" description="Basic and acidic residues" evidence="4">
    <location>
        <begin position="506"/>
        <end position="516"/>
    </location>
</feature>
<sequence length="1097" mass="120558">MTSTKMRVTVKPPLAVMVYLMAIMTGVNVLTGADCAMLAGLVAPIEVIEEWGCYDTEIRLTCGNLESRVAILEAKFTPHCAEDRPEECVHVDENSVPHTVSSQRVDKLALEEREAGQRFLQTLRRNHRDGEHEKSPGEAVPSVGAVHSAANGNNGSGVAPVSARTSSSTTTTVKDKRSSLRATLEHLIVRYLRRITSSGEDEEDEENGGYEASSVRYRRQVADFNGTTTEAENATDVVGGNEGPDSSVEITLLTNDSDSSANGSVGFGTSDSSEITEAPGATGGGSSALAVESVNGGSFVGSTTAALSVDGKSSKLMDDGGERRPAGGVGGKGGTRKHKAKKKQECTSIRKRIAQLDRFELEKSMRNDTFREYNIRSALNYRCSGKNHCSFVFGQDHPFAVVWKEGTVRVKYICMDDFRISKYCDEHLIIGNEDQWERRRSNGARDVSGDPTAASSSESDVNEESPAQHHRPQDSGGGGGGGGTGGGTSAGRNYYNDNTNDPVGFAEDRRRQRNFYDYDDGDEDDDDDEQGYDDEDEGGDGEYGGAEPRAEALQQLPMVQQMHSFHNLKILKTFPSESAPINETEQQRKLEAEAAYRKRQKVFSQDFRVLKILPSNLDEIEDIKQVGNEYFFKKDVEVTVDDAENEIVPDVAIDEGSNQLPPSSSNEANNQFTETLDIVVLPPPTKDADVYESVLDGAASTASSGTTINLVELITPTMGSPNVSTSGTSTGAVTQPVATTLGPVTIDGTLESYPDVESNEIEGEGVRVNRTTASAEDGFSFNNRTFRKMQEAILEGISEGSNGDGGPYPTSYDDDDEDDFEDEDDDGDDYDGSDRRGHKKYISIQRTLLKHPLRQGFLMTPGYPKYYIGDSVCRWTLYAQRHQKIKLTILDLALRYDEPCRDYIEITDLDTNQTLFSSCTESTRPVVVVSVREKVEVKVRTTTKVAYPKRGVLIHYSALGCELPSPIPPHMTLVRRSEYRAKYVCDPLYVFPDTAEPSRELVCTAKHTWNRPLPACVEKRATEGSGLVSHYEQKRKISDSDESMSDKKADTVYDILIPSMVIAALFIVNGIVFAVIMRYRNKRKQRLELDSKELAEL</sequence>
<dbReference type="InterPro" id="IPR035914">
    <property type="entry name" value="Sperma_CUB_dom_sf"/>
</dbReference>
<feature type="compositionally biased region" description="Acidic residues" evidence="4">
    <location>
        <begin position="517"/>
        <end position="540"/>
    </location>
</feature>